<dbReference type="InterPro" id="IPR029016">
    <property type="entry name" value="GAF-like_dom_sf"/>
</dbReference>
<dbReference type="Proteomes" id="UP000669179">
    <property type="component" value="Unassembled WGS sequence"/>
</dbReference>
<dbReference type="Pfam" id="PF25601">
    <property type="entry name" value="AAA_lid_14"/>
    <property type="match status" value="1"/>
</dbReference>
<dbReference type="PROSITE" id="PS50045">
    <property type="entry name" value="SIGMA54_INTERACT_4"/>
    <property type="match status" value="1"/>
</dbReference>
<dbReference type="Pfam" id="PF01590">
    <property type="entry name" value="GAF"/>
    <property type="match status" value="1"/>
</dbReference>
<organism evidence="7 8">
    <name type="scientific">Actinomadura barringtoniae</name>
    <dbReference type="NCBI Taxonomy" id="1427535"/>
    <lineage>
        <taxon>Bacteria</taxon>
        <taxon>Bacillati</taxon>
        <taxon>Actinomycetota</taxon>
        <taxon>Actinomycetes</taxon>
        <taxon>Streptosporangiales</taxon>
        <taxon>Thermomonosporaceae</taxon>
        <taxon>Actinomadura</taxon>
    </lineage>
</organism>
<dbReference type="InterPro" id="IPR058031">
    <property type="entry name" value="AAA_lid_NorR"/>
</dbReference>
<reference evidence="7" key="1">
    <citation type="submission" date="2021-03" db="EMBL/GenBank/DDBJ databases">
        <authorList>
            <person name="Kanchanasin P."/>
            <person name="Saeng-In P."/>
            <person name="Phongsopitanun W."/>
            <person name="Yuki M."/>
            <person name="Kudo T."/>
            <person name="Ohkuma M."/>
            <person name="Tanasupawat S."/>
        </authorList>
    </citation>
    <scope>NUCLEOTIDE SEQUENCE</scope>
    <source>
        <strain evidence="7">GKU 128</strain>
    </source>
</reference>
<evidence type="ECO:0000313" key="8">
    <source>
        <dbReference type="Proteomes" id="UP000669179"/>
    </source>
</evidence>
<evidence type="ECO:0000256" key="1">
    <source>
        <dbReference type="ARBA" id="ARBA00022741"/>
    </source>
</evidence>
<evidence type="ECO:0000256" key="3">
    <source>
        <dbReference type="ARBA" id="ARBA00023015"/>
    </source>
</evidence>
<dbReference type="InterPro" id="IPR009057">
    <property type="entry name" value="Homeodomain-like_sf"/>
</dbReference>
<dbReference type="GO" id="GO:0006355">
    <property type="term" value="P:regulation of DNA-templated transcription"/>
    <property type="evidence" value="ECO:0007669"/>
    <property type="project" value="InterPro"/>
</dbReference>
<evidence type="ECO:0000256" key="5">
    <source>
        <dbReference type="ARBA" id="ARBA00023163"/>
    </source>
</evidence>
<evidence type="ECO:0000256" key="2">
    <source>
        <dbReference type="ARBA" id="ARBA00022840"/>
    </source>
</evidence>
<keyword evidence="2" id="KW-0067">ATP-binding</keyword>
<keyword evidence="3" id="KW-0805">Transcription regulation</keyword>
<evidence type="ECO:0000313" key="7">
    <source>
        <dbReference type="EMBL" id="MBO2453786.1"/>
    </source>
</evidence>
<evidence type="ECO:0000256" key="4">
    <source>
        <dbReference type="ARBA" id="ARBA00023125"/>
    </source>
</evidence>
<dbReference type="Gene3D" id="1.10.10.60">
    <property type="entry name" value="Homeodomain-like"/>
    <property type="match status" value="1"/>
</dbReference>
<evidence type="ECO:0000259" key="6">
    <source>
        <dbReference type="PROSITE" id="PS50045"/>
    </source>
</evidence>
<dbReference type="Gene3D" id="1.10.8.60">
    <property type="match status" value="1"/>
</dbReference>
<keyword evidence="8" id="KW-1185">Reference proteome</keyword>
<comment type="caution">
    <text evidence="7">The sequence shown here is derived from an EMBL/GenBank/DDBJ whole genome shotgun (WGS) entry which is preliminary data.</text>
</comment>
<dbReference type="PANTHER" id="PTHR32071:SF122">
    <property type="entry name" value="SIGMA FACTOR"/>
    <property type="match status" value="1"/>
</dbReference>
<dbReference type="AlphaFoldDB" id="A0A939T5I4"/>
<keyword evidence="1" id="KW-0547">Nucleotide-binding</keyword>
<dbReference type="EMBL" id="JAGEOJ010000022">
    <property type="protein sequence ID" value="MBO2453786.1"/>
    <property type="molecule type" value="Genomic_DNA"/>
</dbReference>
<feature type="domain" description="Sigma-54 factor interaction" evidence="6">
    <location>
        <begin position="382"/>
        <end position="533"/>
    </location>
</feature>
<name>A0A939T5I4_9ACTN</name>
<dbReference type="PANTHER" id="PTHR32071">
    <property type="entry name" value="TRANSCRIPTIONAL REGULATORY PROTEIN"/>
    <property type="match status" value="1"/>
</dbReference>
<sequence>MAVAPSTGRQQALAKARENFLTDDPVESGAVRPAILNSWLRSRSWDVDAGNAPVPFVKDPNHEMLLVRASQPILAQLCDELDRAPVSIILTDTQGTVLERLTSDTELERQLDRVDLAPGFSYSEQFVGTNGIGSALESRAPFEVFGHEHYAEKLDMLACAGAPVSHPTTGAVLGLLDLTCWSRDAGPLLAALARTTSQRIEKNLLESTGIRELALFREYLRTCRRTTGPVLATNADVVMMNEAAHRRLSADDQTVLLGHAADAVSTARRAVMEIELPSGLEARVLVKPAWSETGPAGGVVQVRVEEFAPRSLPAGRAAATGAAAPSAALPGVAGTSRLWRGCCQEIRADRRSGDWLVVEGEPGTGKLTLLRAAQRLADPSGYIRVHDAADCADPRAWAKLVGRELAAGDGMIVLRHLDRLDADALDDLAALLDEAARSPDHPLDRPWAAATVTDLAASTPALDRVLSHFPRSMSVPPLRHHIEDLRDLVPYLLARLSRGEDLACSPEAMRLLMRCPWPGNVAQLVRTLIEVTQRRRSGMVRVQDLPPECHSSLRRVLTPLEAMERDAIVRSLRESKSKTQAASALGMSRATIYRKIREYGIELTE</sequence>
<gene>
    <name evidence="7" type="ORF">J4573_42320</name>
</gene>
<dbReference type="InterPro" id="IPR027417">
    <property type="entry name" value="P-loop_NTPase"/>
</dbReference>
<dbReference type="Pfam" id="PF02954">
    <property type="entry name" value="HTH_8"/>
    <property type="match status" value="1"/>
</dbReference>
<keyword evidence="5" id="KW-0804">Transcription</keyword>
<dbReference type="Gene3D" id="3.30.450.40">
    <property type="match status" value="1"/>
</dbReference>
<dbReference type="InterPro" id="IPR002197">
    <property type="entry name" value="HTH_Fis"/>
</dbReference>
<dbReference type="InterPro" id="IPR002078">
    <property type="entry name" value="Sigma_54_int"/>
</dbReference>
<dbReference type="SUPFAM" id="SSF52540">
    <property type="entry name" value="P-loop containing nucleoside triphosphate hydrolases"/>
    <property type="match status" value="1"/>
</dbReference>
<dbReference type="InterPro" id="IPR003018">
    <property type="entry name" value="GAF"/>
</dbReference>
<dbReference type="SUPFAM" id="SSF46689">
    <property type="entry name" value="Homeodomain-like"/>
    <property type="match status" value="1"/>
</dbReference>
<keyword evidence="4" id="KW-0238">DNA-binding</keyword>
<proteinExistence type="predicted"/>
<dbReference type="GO" id="GO:0043565">
    <property type="term" value="F:sequence-specific DNA binding"/>
    <property type="evidence" value="ECO:0007669"/>
    <property type="project" value="InterPro"/>
</dbReference>
<protein>
    <submittedName>
        <fullName evidence="7">GAF domain-containing protein</fullName>
    </submittedName>
</protein>
<dbReference type="GO" id="GO:0005524">
    <property type="term" value="F:ATP binding"/>
    <property type="evidence" value="ECO:0007669"/>
    <property type="project" value="UniProtKB-KW"/>
</dbReference>
<dbReference type="RefSeq" id="WP_208261804.1">
    <property type="nucleotide sequence ID" value="NZ_JAGEOJ010000022.1"/>
</dbReference>
<accession>A0A939T5I4</accession>